<accession>A0A7W6RTP8</accession>
<dbReference type="EMBL" id="JACIGM010000014">
    <property type="protein sequence ID" value="MBB4277758.1"/>
    <property type="molecule type" value="Genomic_DNA"/>
</dbReference>
<protein>
    <submittedName>
        <fullName evidence="1">Anti-sigma regulatory factor (Ser/Thr protein kinase)</fullName>
    </submittedName>
</protein>
<gene>
    <name evidence="1" type="ORF">GGE12_005567</name>
</gene>
<organism evidence="1 2">
    <name type="scientific">Rhizobium mongolense</name>
    <dbReference type="NCBI Taxonomy" id="57676"/>
    <lineage>
        <taxon>Bacteria</taxon>
        <taxon>Pseudomonadati</taxon>
        <taxon>Pseudomonadota</taxon>
        <taxon>Alphaproteobacteria</taxon>
        <taxon>Hyphomicrobiales</taxon>
        <taxon>Rhizobiaceae</taxon>
        <taxon>Rhizobium/Agrobacterium group</taxon>
        <taxon>Rhizobium</taxon>
    </lineage>
</organism>
<comment type="caution">
    <text evidence="1">The sequence shown here is derived from an EMBL/GenBank/DDBJ whole genome shotgun (WGS) entry which is preliminary data.</text>
</comment>
<name>A0A7W6RTP8_9HYPH</name>
<dbReference type="RefSeq" id="WP_183928455.1">
    <property type="nucleotide sequence ID" value="NZ_JACIGM010000014.1"/>
</dbReference>
<dbReference type="InterPro" id="IPR036890">
    <property type="entry name" value="HATPase_C_sf"/>
</dbReference>
<evidence type="ECO:0000313" key="2">
    <source>
        <dbReference type="Proteomes" id="UP000533641"/>
    </source>
</evidence>
<dbReference type="Gene3D" id="3.30.565.10">
    <property type="entry name" value="Histidine kinase-like ATPase, C-terminal domain"/>
    <property type="match status" value="1"/>
</dbReference>
<dbReference type="SUPFAM" id="SSF55874">
    <property type="entry name" value="ATPase domain of HSP90 chaperone/DNA topoisomerase II/histidine kinase"/>
    <property type="match status" value="1"/>
</dbReference>
<sequence>MPTLAPNVINRVDKLPKPSNTAQAMQPLFEAVSNAIFAIEDVQKCRPDYQGIVDIYVTGLRDPDKLDIEVVDNGIGLDDTRYDAFCQLDTDFKKERGGKGVGRLFWLDSFSDVRVESK</sequence>
<reference evidence="1 2" key="1">
    <citation type="submission" date="2020-08" db="EMBL/GenBank/DDBJ databases">
        <title>Genomic Encyclopedia of Type Strains, Phase IV (KMG-V): Genome sequencing to study the core and pangenomes of soil and plant-associated prokaryotes.</title>
        <authorList>
            <person name="Whitman W."/>
        </authorList>
    </citation>
    <scope>NUCLEOTIDE SEQUENCE [LARGE SCALE GENOMIC DNA]</scope>
    <source>
        <strain evidence="1 2">SEMIA 402</strain>
    </source>
</reference>
<proteinExistence type="predicted"/>
<evidence type="ECO:0000313" key="1">
    <source>
        <dbReference type="EMBL" id="MBB4277758.1"/>
    </source>
</evidence>
<dbReference type="Proteomes" id="UP000533641">
    <property type="component" value="Unassembled WGS sequence"/>
</dbReference>
<dbReference type="AlphaFoldDB" id="A0A7W6RTP8"/>